<proteinExistence type="predicted"/>
<dbReference type="Pfam" id="PF01636">
    <property type="entry name" value="APH"/>
    <property type="match status" value="1"/>
</dbReference>
<evidence type="ECO:0000313" key="2">
    <source>
        <dbReference type="EMBL" id="MFB9623979.1"/>
    </source>
</evidence>
<dbReference type="InterPro" id="IPR002575">
    <property type="entry name" value="Aminoglycoside_PTrfase"/>
</dbReference>
<dbReference type="InterPro" id="IPR011009">
    <property type="entry name" value="Kinase-like_dom_sf"/>
</dbReference>
<gene>
    <name evidence="2" type="ORF">ACFFSA_12915</name>
</gene>
<dbReference type="SUPFAM" id="SSF56112">
    <property type="entry name" value="Protein kinase-like (PK-like)"/>
    <property type="match status" value="1"/>
</dbReference>
<dbReference type="RefSeq" id="WP_344995347.1">
    <property type="nucleotide sequence ID" value="NZ_BAAAXV010000008.1"/>
</dbReference>
<evidence type="ECO:0000259" key="1">
    <source>
        <dbReference type="Pfam" id="PF01636"/>
    </source>
</evidence>
<organism evidence="2 3">
    <name type="scientific">Nonomuraea helvata</name>
    <dbReference type="NCBI Taxonomy" id="37484"/>
    <lineage>
        <taxon>Bacteria</taxon>
        <taxon>Bacillati</taxon>
        <taxon>Actinomycetota</taxon>
        <taxon>Actinomycetes</taxon>
        <taxon>Streptosporangiales</taxon>
        <taxon>Streptosporangiaceae</taxon>
        <taxon>Nonomuraea</taxon>
    </lineage>
</organism>
<dbReference type="Proteomes" id="UP001589532">
    <property type="component" value="Unassembled WGS sequence"/>
</dbReference>
<sequence length="330" mass="35947">MNLAQAVERLELGQLLDAPLLLKNDEQNPVWKAVTDSGSWVVKIVRPWGDFWLPMAAQAGALEAAAWEFGVAMPEPQSTALEEAGLWRPIGDGVYARAMRFVEGTHPAAPASAPLAAWAGGLVADLARCAIPADPTVDGDYRSHSQGEWEEWFAQAERLEVLSAEHVRVFKLSVERTEAMVEDQQELWRSKLVMHRDIRHQNILTGSGGPVLLDFDAAGAQDPWWELVFTAFGFAGFDRGLEVPERRIVDACLTGYVAAGGAVGAVDESAFTGMLAGRVGVAAWQLWMACGHRGGSPEYQAGFAQTLRESVKAMAMMLEAMPTWATWLKA</sequence>
<comment type="caution">
    <text evidence="2">The sequence shown here is derived from an EMBL/GenBank/DDBJ whole genome shotgun (WGS) entry which is preliminary data.</text>
</comment>
<evidence type="ECO:0000313" key="3">
    <source>
        <dbReference type="Proteomes" id="UP001589532"/>
    </source>
</evidence>
<accession>A0ABV5RYY1</accession>
<reference evidence="2 3" key="1">
    <citation type="submission" date="2024-09" db="EMBL/GenBank/DDBJ databases">
        <authorList>
            <person name="Sun Q."/>
            <person name="Mori K."/>
        </authorList>
    </citation>
    <scope>NUCLEOTIDE SEQUENCE [LARGE SCALE GENOMIC DNA]</scope>
    <source>
        <strain evidence="2 3">JCM 3143</strain>
    </source>
</reference>
<name>A0ABV5RYY1_9ACTN</name>
<feature type="domain" description="Aminoglycoside phosphotransferase" evidence="1">
    <location>
        <begin position="23"/>
        <end position="234"/>
    </location>
</feature>
<dbReference type="EMBL" id="JBHMBW010000011">
    <property type="protein sequence ID" value="MFB9623979.1"/>
    <property type="molecule type" value="Genomic_DNA"/>
</dbReference>
<protein>
    <submittedName>
        <fullName evidence="2">Phosphotransferase</fullName>
    </submittedName>
</protein>
<keyword evidence="3" id="KW-1185">Reference proteome</keyword>